<evidence type="ECO:0000313" key="3">
    <source>
        <dbReference type="Proteomes" id="UP000319257"/>
    </source>
</evidence>
<accession>A0A507ASB7</accession>
<dbReference type="AlphaFoldDB" id="A0A507ASB7"/>
<organism evidence="2 3">
    <name type="scientific">Thyridium curvatum</name>
    <dbReference type="NCBI Taxonomy" id="1093900"/>
    <lineage>
        <taxon>Eukaryota</taxon>
        <taxon>Fungi</taxon>
        <taxon>Dikarya</taxon>
        <taxon>Ascomycota</taxon>
        <taxon>Pezizomycotina</taxon>
        <taxon>Sordariomycetes</taxon>
        <taxon>Sordariomycetidae</taxon>
        <taxon>Thyridiales</taxon>
        <taxon>Thyridiaceae</taxon>
        <taxon>Thyridium</taxon>
    </lineage>
</organism>
<name>A0A507ASB7_9PEZI</name>
<feature type="region of interest" description="Disordered" evidence="1">
    <location>
        <begin position="1"/>
        <end position="30"/>
    </location>
</feature>
<dbReference type="EMBL" id="SKBQ01000039">
    <property type="protein sequence ID" value="TPX12892.1"/>
    <property type="molecule type" value="Genomic_DNA"/>
</dbReference>
<proteinExistence type="predicted"/>
<reference evidence="2 3" key="1">
    <citation type="submission" date="2019-06" db="EMBL/GenBank/DDBJ databases">
        <title>Draft genome sequence of the filamentous fungus Phialemoniopsis curvata isolated from diesel fuel.</title>
        <authorList>
            <person name="Varaljay V.A."/>
            <person name="Lyon W.J."/>
            <person name="Crouch A.L."/>
            <person name="Drake C.E."/>
            <person name="Hollomon J.M."/>
            <person name="Nadeau L.J."/>
            <person name="Nunn H.S."/>
            <person name="Stevenson B.S."/>
            <person name="Bojanowski C.L."/>
            <person name="Crookes-Goodson W.J."/>
        </authorList>
    </citation>
    <scope>NUCLEOTIDE SEQUENCE [LARGE SCALE GENOMIC DNA]</scope>
    <source>
        <strain evidence="2 3">D216</strain>
    </source>
</reference>
<dbReference type="InParanoid" id="A0A507ASB7"/>
<comment type="caution">
    <text evidence="2">The sequence shown here is derived from an EMBL/GenBank/DDBJ whole genome shotgun (WGS) entry which is preliminary data.</text>
</comment>
<evidence type="ECO:0000313" key="2">
    <source>
        <dbReference type="EMBL" id="TPX12892.1"/>
    </source>
</evidence>
<sequence>MSQPNPTQNVTPDQERSRRKKANPGRIGEGLNEFGFRRELYVIALRQLAKKQALRPTGYGDMDLGCLRHPQVKLRARFAFVPAELEIKAGDVDAVAEQ</sequence>
<protein>
    <submittedName>
        <fullName evidence="2">Uncharacterized protein</fullName>
    </submittedName>
</protein>
<dbReference type="Proteomes" id="UP000319257">
    <property type="component" value="Unassembled WGS sequence"/>
</dbReference>
<feature type="compositionally biased region" description="Polar residues" evidence="1">
    <location>
        <begin position="1"/>
        <end position="12"/>
    </location>
</feature>
<keyword evidence="3" id="KW-1185">Reference proteome</keyword>
<gene>
    <name evidence="2" type="ORF">E0L32_006772</name>
</gene>
<dbReference type="RefSeq" id="XP_030994603.1">
    <property type="nucleotide sequence ID" value="XM_031141441.1"/>
</dbReference>
<dbReference type="GeneID" id="41974219"/>
<evidence type="ECO:0000256" key="1">
    <source>
        <dbReference type="SAM" id="MobiDB-lite"/>
    </source>
</evidence>